<name>A0A7R9LCR0_9ACAR</name>
<dbReference type="Gene3D" id="2.160.20.10">
    <property type="entry name" value="Single-stranded right-handed beta-helix, Pectin lyase-like"/>
    <property type="match status" value="1"/>
</dbReference>
<gene>
    <name evidence="3" type="ORF">ONB1V03_LOCUS1885</name>
</gene>
<sequence length="345" mass="38082">MNILLVTLYLSITYYSCAESRTYLASTSRLLRDYLRIVSPGDTIQLRDGYYSGNFIANRIGRANAPIRLVGSQRAVLLNKGGTALYLTGQYWVLRGFTVINSRRGIAIQNGKNNLVERVSIRNMDEEGITIRQDSDSNTIRSCYIIRTGIRLPQYGFGISIGSGDRQSFRGYADRSDRNVISNNRIQTGAPAEAVHAFEGTCCGAVRENYFDGRPLTNLNNLQSYNRFWVSINGNNYQIDRNRGVNTANDGFRVRMSDDSDGQNGLRSEGDGFGGRGGSDRDYNSDNNDIDIQGCGNRFSGNRCEANSNGFCIRVVNPNLCRIAIYSDNTAVGGVGLTNVGLTNL</sequence>
<feature type="signal peptide" evidence="2">
    <location>
        <begin position="1"/>
        <end position="18"/>
    </location>
</feature>
<evidence type="ECO:0000256" key="2">
    <source>
        <dbReference type="SAM" id="SignalP"/>
    </source>
</evidence>
<evidence type="ECO:0000313" key="4">
    <source>
        <dbReference type="Proteomes" id="UP000728032"/>
    </source>
</evidence>
<dbReference type="SUPFAM" id="SSF51126">
    <property type="entry name" value="Pectin lyase-like"/>
    <property type="match status" value="1"/>
</dbReference>
<dbReference type="InterPro" id="IPR006626">
    <property type="entry name" value="PbH1"/>
</dbReference>
<protein>
    <recommendedName>
        <fullName evidence="5">Right handed beta helix domain-containing protein</fullName>
    </recommendedName>
</protein>
<dbReference type="AlphaFoldDB" id="A0A7R9LCR0"/>
<feature type="region of interest" description="Disordered" evidence="1">
    <location>
        <begin position="254"/>
        <end position="284"/>
    </location>
</feature>
<accession>A0A7R9LCR0</accession>
<keyword evidence="2" id="KW-0732">Signal</keyword>
<dbReference type="Proteomes" id="UP000728032">
    <property type="component" value="Unassembled WGS sequence"/>
</dbReference>
<dbReference type="EMBL" id="OC915209">
    <property type="protein sequence ID" value="CAD7639271.1"/>
    <property type="molecule type" value="Genomic_DNA"/>
</dbReference>
<dbReference type="SMART" id="SM00710">
    <property type="entry name" value="PbH1"/>
    <property type="match status" value="6"/>
</dbReference>
<feature type="chain" id="PRO_5036211191" description="Right handed beta helix domain-containing protein" evidence="2">
    <location>
        <begin position="19"/>
        <end position="345"/>
    </location>
</feature>
<reference evidence="3" key="1">
    <citation type="submission" date="2020-11" db="EMBL/GenBank/DDBJ databases">
        <authorList>
            <person name="Tran Van P."/>
        </authorList>
    </citation>
    <scope>NUCLEOTIDE SEQUENCE</scope>
</reference>
<proteinExistence type="predicted"/>
<evidence type="ECO:0008006" key="5">
    <source>
        <dbReference type="Google" id="ProtNLM"/>
    </source>
</evidence>
<dbReference type="EMBL" id="CAJPVJ010000384">
    <property type="protein sequence ID" value="CAG2162287.1"/>
    <property type="molecule type" value="Genomic_DNA"/>
</dbReference>
<evidence type="ECO:0000313" key="3">
    <source>
        <dbReference type="EMBL" id="CAD7639271.1"/>
    </source>
</evidence>
<keyword evidence="4" id="KW-1185">Reference proteome</keyword>
<evidence type="ECO:0000256" key="1">
    <source>
        <dbReference type="SAM" id="MobiDB-lite"/>
    </source>
</evidence>
<organism evidence="3">
    <name type="scientific">Oppiella nova</name>
    <dbReference type="NCBI Taxonomy" id="334625"/>
    <lineage>
        <taxon>Eukaryota</taxon>
        <taxon>Metazoa</taxon>
        <taxon>Ecdysozoa</taxon>
        <taxon>Arthropoda</taxon>
        <taxon>Chelicerata</taxon>
        <taxon>Arachnida</taxon>
        <taxon>Acari</taxon>
        <taxon>Acariformes</taxon>
        <taxon>Sarcoptiformes</taxon>
        <taxon>Oribatida</taxon>
        <taxon>Brachypylina</taxon>
        <taxon>Oppioidea</taxon>
        <taxon>Oppiidae</taxon>
        <taxon>Oppiella</taxon>
    </lineage>
</organism>
<dbReference type="InterPro" id="IPR012334">
    <property type="entry name" value="Pectin_lyas_fold"/>
</dbReference>
<dbReference type="OrthoDB" id="5561043at2759"/>
<dbReference type="InterPro" id="IPR011050">
    <property type="entry name" value="Pectin_lyase_fold/virulence"/>
</dbReference>